<evidence type="ECO:0000313" key="5">
    <source>
        <dbReference type="Proteomes" id="UP001198565"/>
    </source>
</evidence>
<comment type="caution">
    <text evidence="4">The sequence shown here is derived from an EMBL/GenBank/DDBJ whole genome shotgun (WGS) entry which is preliminary data.</text>
</comment>
<gene>
    <name evidence="4" type="ORF">K7472_00710</name>
</gene>
<dbReference type="SMART" id="SM00093">
    <property type="entry name" value="SERPIN"/>
    <property type="match status" value="1"/>
</dbReference>
<dbReference type="PROSITE" id="PS00284">
    <property type="entry name" value="SERPIN"/>
    <property type="match status" value="1"/>
</dbReference>
<keyword evidence="2" id="KW-0732">Signal</keyword>
<dbReference type="Proteomes" id="UP001198565">
    <property type="component" value="Unassembled WGS sequence"/>
</dbReference>
<reference evidence="4 5" key="1">
    <citation type="submission" date="2021-08" db="EMBL/GenBank/DDBJ databases">
        <title>Streptomyces sp. PTM05 isolated from lichen.</title>
        <authorList>
            <person name="Somphong A."/>
            <person name="Phongsopitanun W."/>
            <person name="Tanasupawat S."/>
        </authorList>
    </citation>
    <scope>NUCLEOTIDE SEQUENCE [LARGE SCALE GENOMIC DNA]</scope>
    <source>
        <strain evidence="4 5">Ptm05</strain>
    </source>
</reference>
<comment type="similarity">
    <text evidence="1">Belongs to the serpin family.</text>
</comment>
<name>A0ABS7QKS1_9ACTN</name>
<dbReference type="Pfam" id="PF00079">
    <property type="entry name" value="Serpin"/>
    <property type="match status" value="1"/>
</dbReference>
<dbReference type="InterPro" id="IPR023796">
    <property type="entry name" value="Serpin_dom"/>
</dbReference>
<evidence type="ECO:0000256" key="1">
    <source>
        <dbReference type="RuleBase" id="RU000411"/>
    </source>
</evidence>
<dbReference type="CDD" id="cd19590">
    <property type="entry name" value="serpin_thermopin-like"/>
    <property type="match status" value="1"/>
</dbReference>
<protein>
    <submittedName>
        <fullName evidence="4">Serpin family protein</fullName>
    </submittedName>
</protein>
<feature type="chain" id="PRO_5045797044" evidence="2">
    <location>
        <begin position="39"/>
        <end position="441"/>
    </location>
</feature>
<dbReference type="EMBL" id="JAINVZ010000001">
    <property type="protein sequence ID" value="MBY8883366.1"/>
    <property type="molecule type" value="Genomic_DNA"/>
</dbReference>
<dbReference type="PROSITE" id="PS51318">
    <property type="entry name" value="TAT"/>
    <property type="match status" value="1"/>
</dbReference>
<dbReference type="InterPro" id="IPR042185">
    <property type="entry name" value="Serpin_sf_2"/>
</dbReference>
<dbReference type="InterPro" id="IPR000215">
    <property type="entry name" value="Serpin_fam"/>
</dbReference>
<sequence>MHTDITRGRRGRRTAARYAAGLTALAALGGCASGPADATLVRAARATPRQTAPVADQRAAAAATTAFGADLYHALAAGAAGHGNLALAPSGLADAMGMLLPGARGTTASQIASVLHTSLPAQRFAVALGTLEQGELTRATGDKATLRESDALWTQSGYGIQQPYLRTLAAAFGTGAHTVDFASDPGAARHTIDDTVSDETDGAVKDLFPSDALTRDTRFALTDAVYFDAKWQQPFDHDADSRAPFHLLGGSTADVRMMNHAGEYGYAQGSGWQAVELPYRGGDFAMDLIVPDSGGFTRFASGLTADQLTSVLGGLKSRPMMLSMPGFGFDSGEALGTTLAGLGMPAALDPGRADFGGIPTRASDRLHVQSVVQKTRITVNDTGTTAAAGSGITGGAGAAPAPGRPVVVDRPFLFVIRDLHSDGPGGSGRILFLGQVTDPRG</sequence>
<dbReference type="PANTHER" id="PTHR11461:SF211">
    <property type="entry name" value="GH10112P-RELATED"/>
    <property type="match status" value="1"/>
</dbReference>
<accession>A0ABS7QKS1</accession>
<dbReference type="PROSITE" id="PS51257">
    <property type="entry name" value="PROKAR_LIPOPROTEIN"/>
    <property type="match status" value="1"/>
</dbReference>
<evidence type="ECO:0000313" key="4">
    <source>
        <dbReference type="EMBL" id="MBY8883366.1"/>
    </source>
</evidence>
<dbReference type="InterPro" id="IPR042178">
    <property type="entry name" value="Serpin_sf_1"/>
</dbReference>
<dbReference type="Gene3D" id="3.30.497.10">
    <property type="entry name" value="Antithrombin, subunit I, domain 2"/>
    <property type="match status" value="1"/>
</dbReference>
<dbReference type="RefSeq" id="WP_222972941.1">
    <property type="nucleotide sequence ID" value="NZ_JAINVZ010000001.1"/>
</dbReference>
<organism evidence="4 5">
    <name type="scientific">Streptantibioticus parmotrematis</name>
    <dbReference type="NCBI Taxonomy" id="2873249"/>
    <lineage>
        <taxon>Bacteria</taxon>
        <taxon>Bacillati</taxon>
        <taxon>Actinomycetota</taxon>
        <taxon>Actinomycetes</taxon>
        <taxon>Kitasatosporales</taxon>
        <taxon>Streptomycetaceae</taxon>
        <taxon>Streptantibioticus</taxon>
    </lineage>
</organism>
<keyword evidence="5" id="KW-1185">Reference proteome</keyword>
<evidence type="ECO:0000259" key="3">
    <source>
        <dbReference type="SMART" id="SM00093"/>
    </source>
</evidence>
<dbReference type="InterPro" id="IPR023795">
    <property type="entry name" value="Serpin_CS"/>
</dbReference>
<dbReference type="InterPro" id="IPR006311">
    <property type="entry name" value="TAT_signal"/>
</dbReference>
<feature type="signal peptide" evidence="2">
    <location>
        <begin position="1"/>
        <end position="38"/>
    </location>
</feature>
<proteinExistence type="inferred from homology"/>
<feature type="domain" description="Serpin" evidence="3">
    <location>
        <begin position="69"/>
        <end position="439"/>
    </location>
</feature>
<dbReference type="InterPro" id="IPR036186">
    <property type="entry name" value="Serpin_sf"/>
</dbReference>
<evidence type="ECO:0000256" key="2">
    <source>
        <dbReference type="SAM" id="SignalP"/>
    </source>
</evidence>
<dbReference type="SUPFAM" id="SSF56574">
    <property type="entry name" value="Serpins"/>
    <property type="match status" value="1"/>
</dbReference>
<dbReference type="PANTHER" id="PTHR11461">
    <property type="entry name" value="SERINE PROTEASE INHIBITOR, SERPIN"/>
    <property type="match status" value="1"/>
</dbReference>
<dbReference type="Gene3D" id="2.30.39.10">
    <property type="entry name" value="Alpha-1-antitrypsin, domain 1"/>
    <property type="match status" value="1"/>
</dbReference>